<dbReference type="AlphaFoldDB" id="A0A834M7N3"/>
<dbReference type="Proteomes" id="UP000625711">
    <property type="component" value="Unassembled WGS sequence"/>
</dbReference>
<name>A0A834M7N3_RHYFE</name>
<keyword evidence="3" id="KW-1185">Reference proteome</keyword>
<evidence type="ECO:0000313" key="2">
    <source>
        <dbReference type="EMBL" id="KAF7273673.1"/>
    </source>
</evidence>
<protein>
    <submittedName>
        <fullName evidence="2">Uncharacterized protein</fullName>
    </submittedName>
</protein>
<dbReference type="EMBL" id="JAACXV010013339">
    <property type="protein sequence ID" value="KAF7273673.1"/>
    <property type="molecule type" value="Genomic_DNA"/>
</dbReference>
<proteinExistence type="predicted"/>
<feature type="region of interest" description="Disordered" evidence="1">
    <location>
        <begin position="43"/>
        <end position="80"/>
    </location>
</feature>
<evidence type="ECO:0000313" key="3">
    <source>
        <dbReference type="Proteomes" id="UP000625711"/>
    </source>
</evidence>
<comment type="caution">
    <text evidence="2">The sequence shown here is derived from an EMBL/GenBank/DDBJ whole genome shotgun (WGS) entry which is preliminary data.</text>
</comment>
<organism evidence="2 3">
    <name type="scientific">Rhynchophorus ferrugineus</name>
    <name type="common">Red palm weevil</name>
    <name type="synonym">Curculio ferrugineus</name>
    <dbReference type="NCBI Taxonomy" id="354439"/>
    <lineage>
        <taxon>Eukaryota</taxon>
        <taxon>Metazoa</taxon>
        <taxon>Ecdysozoa</taxon>
        <taxon>Arthropoda</taxon>
        <taxon>Hexapoda</taxon>
        <taxon>Insecta</taxon>
        <taxon>Pterygota</taxon>
        <taxon>Neoptera</taxon>
        <taxon>Endopterygota</taxon>
        <taxon>Coleoptera</taxon>
        <taxon>Polyphaga</taxon>
        <taxon>Cucujiformia</taxon>
        <taxon>Curculionidae</taxon>
        <taxon>Dryophthorinae</taxon>
        <taxon>Rhynchophorus</taxon>
    </lineage>
</organism>
<reference evidence="2" key="1">
    <citation type="submission" date="2020-08" db="EMBL/GenBank/DDBJ databases">
        <title>Genome sequencing and assembly of the red palm weevil Rhynchophorus ferrugineus.</title>
        <authorList>
            <person name="Dias G.B."/>
            <person name="Bergman C.M."/>
            <person name="Manee M."/>
        </authorList>
    </citation>
    <scope>NUCLEOTIDE SEQUENCE</scope>
    <source>
        <strain evidence="2">AA-2017</strain>
        <tissue evidence="2">Whole larva</tissue>
    </source>
</reference>
<gene>
    <name evidence="2" type="ORF">GWI33_013620</name>
</gene>
<evidence type="ECO:0000256" key="1">
    <source>
        <dbReference type="SAM" id="MobiDB-lite"/>
    </source>
</evidence>
<sequence>MNSPYPNSSTPGHDFTTANAKNVTGLGDQRVYIFNFMAAAKRNRRTSLERTHRTKDRRRIGSVPSGRSGKSSGLRCQRKTRSQTIVNGIERWQTTISCSGQKTVAKRQNKRPRALAYGSYLEQVLADKDHHCPGLETGEDIREFPFQCLVESPLTSPTPKRSDKRTVGECPWIAPDSLFMDATIGLPENNNAGCRLLGFFRAQFNKSPKSHPIK</sequence>
<accession>A0A834M7N3</accession>